<organism evidence="2 3">
    <name type="scientific">Aspergillus keveii</name>
    <dbReference type="NCBI Taxonomy" id="714993"/>
    <lineage>
        <taxon>Eukaryota</taxon>
        <taxon>Fungi</taxon>
        <taxon>Dikarya</taxon>
        <taxon>Ascomycota</taxon>
        <taxon>Pezizomycotina</taxon>
        <taxon>Eurotiomycetes</taxon>
        <taxon>Eurotiomycetidae</taxon>
        <taxon>Eurotiales</taxon>
        <taxon>Aspergillaceae</taxon>
        <taxon>Aspergillus</taxon>
        <taxon>Aspergillus subgen. Nidulantes</taxon>
    </lineage>
</organism>
<reference evidence="2 3" key="1">
    <citation type="submission" date="2024-07" db="EMBL/GenBank/DDBJ databases">
        <title>Section-level genome sequencing and comparative genomics of Aspergillus sections Usti and Cavernicolus.</title>
        <authorList>
            <consortium name="Lawrence Berkeley National Laboratory"/>
            <person name="Nybo J.L."/>
            <person name="Vesth T.C."/>
            <person name="Theobald S."/>
            <person name="Frisvad J.C."/>
            <person name="Larsen T.O."/>
            <person name="Kjaerboelling I."/>
            <person name="Rothschild-Mancinelli K."/>
            <person name="Lyhne E.K."/>
            <person name="Kogle M.E."/>
            <person name="Barry K."/>
            <person name="Clum A."/>
            <person name="Na H."/>
            <person name="Ledsgaard L."/>
            <person name="Lin J."/>
            <person name="Lipzen A."/>
            <person name="Kuo A."/>
            <person name="Riley R."/>
            <person name="Mondo S."/>
            <person name="Labutti K."/>
            <person name="Haridas S."/>
            <person name="Pangalinan J."/>
            <person name="Salamov A.A."/>
            <person name="Simmons B.A."/>
            <person name="Magnuson J.K."/>
            <person name="Chen J."/>
            <person name="Drula E."/>
            <person name="Henrissat B."/>
            <person name="Wiebenga A."/>
            <person name="Lubbers R.J."/>
            <person name="Gomes A.C."/>
            <person name="Makela M.R."/>
            <person name="Stajich J."/>
            <person name="Grigoriev I.V."/>
            <person name="Mortensen U.H."/>
            <person name="De Vries R.P."/>
            <person name="Baker S.E."/>
            <person name="Andersen M.R."/>
        </authorList>
    </citation>
    <scope>NUCLEOTIDE SEQUENCE [LARGE SCALE GENOMIC DNA]</scope>
    <source>
        <strain evidence="2 3">CBS 209.92</strain>
    </source>
</reference>
<gene>
    <name evidence="2" type="ORF">BJX66DRAFT_309257</name>
</gene>
<feature type="domain" description="Cellulose-binding Sde182 nucleoside hydrolase-like" evidence="1">
    <location>
        <begin position="2"/>
        <end position="129"/>
    </location>
</feature>
<evidence type="ECO:0000259" key="1">
    <source>
        <dbReference type="Pfam" id="PF07632"/>
    </source>
</evidence>
<dbReference type="Gene3D" id="3.90.245.10">
    <property type="entry name" value="Ribonucleoside hydrolase-like"/>
    <property type="match status" value="1"/>
</dbReference>
<name>A0ABR4FY61_9EURO</name>
<evidence type="ECO:0000313" key="3">
    <source>
        <dbReference type="Proteomes" id="UP001610563"/>
    </source>
</evidence>
<keyword evidence="3" id="KW-1185">Reference proteome</keyword>
<dbReference type="Pfam" id="PF07632">
    <property type="entry name" value="Sde182_NH-like"/>
    <property type="match status" value="1"/>
</dbReference>
<comment type="caution">
    <text evidence="2">The sequence shown here is derived from an EMBL/GenBank/DDBJ whole genome shotgun (WGS) entry which is preliminary data.</text>
</comment>
<dbReference type="InterPro" id="IPR011483">
    <property type="entry name" value="Sde182_NH-like"/>
</dbReference>
<dbReference type="EMBL" id="JBFTWV010000083">
    <property type="protein sequence ID" value="KAL2788175.1"/>
    <property type="molecule type" value="Genomic_DNA"/>
</dbReference>
<protein>
    <recommendedName>
        <fullName evidence="1">Cellulose-binding Sde182 nucleoside hydrolase-like domain-containing protein</fullName>
    </recommendedName>
</protein>
<dbReference type="Proteomes" id="UP001610563">
    <property type="component" value="Unassembled WGS sequence"/>
</dbReference>
<evidence type="ECO:0000313" key="2">
    <source>
        <dbReference type="EMBL" id="KAL2788175.1"/>
    </source>
</evidence>
<sequence>MRSPDQISQFVRKLRAYSISDQDNAGTWIRRNWPELFYIASVYHFNWYAVAAWGGMSGEMYYHFPSGADSSLVSAEWVRENIQRAGPLGAMYPDVEFILEGDTPLLLYMILKGLSDPEHPEWGSWGGRFGPVVFGEGYFADSVDTIVDGDGRTMMGSHVTVWR</sequence>
<proteinExistence type="predicted"/>
<accession>A0ABR4FY61</accession>
<dbReference type="InterPro" id="IPR036452">
    <property type="entry name" value="Ribo_hydro-like"/>
</dbReference>